<accession>A0A0G4FGI8</accession>
<reference evidence="2 3" key="1">
    <citation type="submission" date="2014-11" db="EMBL/GenBank/DDBJ databases">
        <authorList>
            <person name="Zhu J."/>
            <person name="Qi W."/>
            <person name="Song R."/>
        </authorList>
    </citation>
    <scope>NUCLEOTIDE SEQUENCE [LARGE SCALE GENOMIC DNA]</scope>
</reference>
<organism evidence="2 3">
    <name type="scientific">Vitrella brassicaformis (strain CCMP3155)</name>
    <dbReference type="NCBI Taxonomy" id="1169540"/>
    <lineage>
        <taxon>Eukaryota</taxon>
        <taxon>Sar</taxon>
        <taxon>Alveolata</taxon>
        <taxon>Colpodellida</taxon>
        <taxon>Vitrellaceae</taxon>
        <taxon>Vitrella</taxon>
    </lineage>
</organism>
<proteinExistence type="predicted"/>
<evidence type="ECO:0000256" key="1">
    <source>
        <dbReference type="SAM" id="SignalP"/>
    </source>
</evidence>
<evidence type="ECO:0000313" key="2">
    <source>
        <dbReference type="EMBL" id="CEM11955.1"/>
    </source>
</evidence>
<feature type="chain" id="PRO_5005189055" description="Secreted protein" evidence="1">
    <location>
        <begin position="35"/>
        <end position="114"/>
    </location>
</feature>
<name>A0A0G4FGI8_VITBC</name>
<keyword evidence="1" id="KW-0732">Signal</keyword>
<dbReference type="Proteomes" id="UP000041254">
    <property type="component" value="Unassembled WGS sequence"/>
</dbReference>
<keyword evidence="3" id="KW-1185">Reference proteome</keyword>
<dbReference type="InParanoid" id="A0A0G4FGI8"/>
<dbReference type="AlphaFoldDB" id="A0A0G4FGI8"/>
<evidence type="ECO:0008006" key="4">
    <source>
        <dbReference type="Google" id="ProtNLM"/>
    </source>
</evidence>
<feature type="signal peptide" evidence="1">
    <location>
        <begin position="1"/>
        <end position="34"/>
    </location>
</feature>
<evidence type="ECO:0000313" key="3">
    <source>
        <dbReference type="Proteomes" id="UP000041254"/>
    </source>
</evidence>
<sequence length="114" mass="12676">MLCSCRCSRSCPDFDLVSLLIALTLLAGLCTCSASHINHGRAKAIIQLATTVARDEKMTECTKDDDCKEIRIDGKQTKCYEQRWNFKTKTAVKPPKGFCKTAGERGDRWAGKDT</sequence>
<dbReference type="VEuPathDB" id="CryptoDB:Vbra_15294"/>
<protein>
    <recommendedName>
        <fullName evidence="4">Secreted protein</fullName>
    </recommendedName>
</protein>
<dbReference type="EMBL" id="CDMY01000429">
    <property type="protein sequence ID" value="CEM11955.1"/>
    <property type="molecule type" value="Genomic_DNA"/>
</dbReference>
<gene>
    <name evidence="2" type="ORF">Vbra_15294</name>
</gene>